<dbReference type="EMBL" id="JBHSFV010000006">
    <property type="protein sequence ID" value="MFC4634533.1"/>
    <property type="molecule type" value="Genomic_DNA"/>
</dbReference>
<comment type="caution">
    <text evidence="1">The sequence shown here is derived from an EMBL/GenBank/DDBJ whole genome shotgun (WGS) entry which is preliminary data.</text>
</comment>
<gene>
    <name evidence="1" type="ORF">ACFO3O_11480</name>
</gene>
<accession>A0ABV9HYC6</accession>
<dbReference type="InterPro" id="IPR011006">
    <property type="entry name" value="CheY-like_superfamily"/>
</dbReference>
<dbReference type="SUPFAM" id="SSF52172">
    <property type="entry name" value="CheY-like"/>
    <property type="match status" value="1"/>
</dbReference>
<organism evidence="1 2">
    <name type="scientific">Dokdonia ponticola</name>
    <dbReference type="NCBI Taxonomy" id="2041041"/>
    <lineage>
        <taxon>Bacteria</taxon>
        <taxon>Pseudomonadati</taxon>
        <taxon>Bacteroidota</taxon>
        <taxon>Flavobacteriia</taxon>
        <taxon>Flavobacteriales</taxon>
        <taxon>Flavobacteriaceae</taxon>
        <taxon>Dokdonia</taxon>
    </lineage>
</organism>
<dbReference type="GO" id="GO:0003677">
    <property type="term" value="F:DNA binding"/>
    <property type="evidence" value="ECO:0007669"/>
    <property type="project" value="UniProtKB-KW"/>
</dbReference>
<dbReference type="Gene3D" id="3.40.50.2300">
    <property type="match status" value="1"/>
</dbReference>
<keyword evidence="2" id="KW-1185">Reference proteome</keyword>
<sequence>METTSTILIIEDHQLIIDVYKNAITQVMKEVGNTHFSIEISKTCVAAYQKIIKASTNQEIDIVFLDIQVPQDIENNLMSGEDLGIVIRKRLPQTKIIVITNLMSNLRLHTILKNIDPDGLLIKNDIVFEDLTTALRDVMGHKTFYSQKVISLLRKKMHSDLTLDQYDIRLLYELSNGARMKDLLSILPFSKAGIEKRKRLLKLTFNVNHEGDRELILKARENGFI</sequence>
<evidence type="ECO:0000313" key="1">
    <source>
        <dbReference type="EMBL" id="MFC4634533.1"/>
    </source>
</evidence>
<evidence type="ECO:0000313" key="2">
    <source>
        <dbReference type="Proteomes" id="UP001596043"/>
    </source>
</evidence>
<keyword evidence="1" id="KW-0238">DNA-binding</keyword>
<proteinExistence type="predicted"/>
<protein>
    <submittedName>
        <fullName evidence="1">DNA-binding response regulator</fullName>
    </submittedName>
</protein>
<reference evidence="2" key="1">
    <citation type="journal article" date="2019" name="Int. J. Syst. Evol. Microbiol.">
        <title>The Global Catalogue of Microorganisms (GCM) 10K type strain sequencing project: providing services to taxonomists for standard genome sequencing and annotation.</title>
        <authorList>
            <consortium name="The Broad Institute Genomics Platform"/>
            <consortium name="The Broad Institute Genome Sequencing Center for Infectious Disease"/>
            <person name="Wu L."/>
            <person name="Ma J."/>
        </authorList>
    </citation>
    <scope>NUCLEOTIDE SEQUENCE [LARGE SCALE GENOMIC DNA]</scope>
    <source>
        <strain evidence="2">YJ-61-S</strain>
    </source>
</reference>
<dbReference type="RefSeq" id="WP_379978879.1">
    <property type="nucleotide sequence ID" value="NZ_JBHSFV010000006.1"/>
</dbReference>
<name>A0ABV9HYC6_9FLAO</name>
<dbReference type="Proteomes" id="UP001596043">
    <property type="component" value="Unassembled WGS sequence"/>
</dbReference>